<dbReference type="RefSeq" id="WP_116006631.1">
    <property type="nucleotide sequence ID" value="NZ_QUOU01000001.1"/>
</dbReference>
<dbReference type="Pfam" id="PF04012">
    <property type="entry name" value="PspA_IM30"/>
    <property type="match status" value="1"/>
</dbReference>
<accession>A0A3E0TMK8</accession>
<evidence type="ECO:0000313" key="3">
    <source>
        <dbReference type="EMBL" id="REL25500.1"/>
    </source>
</evidence>
<gene>
    <name evidence="3" type="primary">pspA</name>
    <name evidence="3" type="ORF">DXX93_02345</name>
</gene>
<protein>
    <submittedName>
        <fullName evidence="3">Phage shock protein PspA</fullName>
    </submittedName>
</protein>
<evidence type="ECO:0000256" key="1">
    <source>
        <dbReference type="ARBA" id="ARBA00043985"/>
    </source>
</evidence>
<keyword evidence="2" id="KW-0175">Coiled coil</keyword>
<dbReference type="AlphaFoldDB" id="A0A3E0TMK8"/>
<organism evidence="3 4">
    <name type="scientific">Thalassotalea euphylliae</name>
    <dbReference type="NCBI Taxonomy" id="1655234"/>
    <lineage>
        <taxon>Bacteria</taxon>
        <taxon>Pseudomonadati</taxon>
        <taxon>Pseudomonadota</taxon>
        <taxon>Gammaproteobacteria</taxon>
        <taxon>Alteromonadales</taxon>
        <taxon>Colwelliaceae</taxon>
        <taxon>Thalassotalea</taxon>
    </lineage>
</organism>
<proteinExistence type="inferred from homology"/>
<evidence type="ECO:0000256" key="2">
    <source>
        <dbReference type="SAM" id="Coils"/>
    </source>
</evidence>
<dbReference type="GO" id="GO:0005829">
    <property type="term" value="C:cytosol"/>
    <property type="evidence" value="ECO:0007669"/>
    <property type="project" value="TreeGrafter"/>
</dbReference>
<comment type="caution">
    <text evidence="3">The sequence shown here is derived from an EMBL/GenBank/DDBJ whole genome shotgun (WGS) entry which is preliminary data.</text>
</comment>
<comment type="similarity">
    <text evidence="1">Belongs to the PspA/Vipp/IM30 family.</text>
</comment>
<feature type="coiled-coil region" evidence="2">
    <location>
        <begin position="33"/>
        <end position="188"/>
    </location>
</feature>
<dbReference type="InterPro" id="IPR007157">
    <property type="entry name" value="PspA_VIPP1"/>
</dbReference>
<reference evidence="3 4" key="1">
    <citation type="submission" date="2018-08" db="EMBL/GenBank/DDBJ databases">
        <title>Thalassotalea euphylliae genome.</title>
        <authorList>
            <person name="Summers S."/>
            <person name="Rice S.A."/>
            <person name="Freckelton M.L."/>
            <person name="Nedved B.T."/>
            <person name="Hadfield M.G."/>
        </authorList>
    </citation>
    <scope>NUCLEOTIDE SEQUENCE [LARGE SCALE GENOMIC DNA]</scope>
    <source>
        <strain evidence="3 4">H1</strain>
    </source>
</reference>
<evidence type="ECO:0000313" key="4">
    <source>
        <dbReference type="Proteomes" id="UP000256478"/>
    </source>
</evidence>
<dbReference type="PANTHER" id="PTHR31088:SF6">
    <property type="entry name" value="PHAGE SHOCK PROTEIN A"/>
    <property type="match status" value="1"/>
</dbReference>
<dbReference type="OrthoDB" id="9779630at2"/>
<dbReference type="PANTHER" id="PTHR31088">
    <property type="entry name" value="MEMBRANE-ASSOCIATED PROTEIN VIPP1, CHLOROPLASTIC"/>
    <property type="match status" value="1"/>
</dbReference>
<name>A0A3E0TMK8_9GAMM</name>
<dbReference type="Proteomes" id="UP000256478">
    <property type="component" value="Unassembled WGS sequence"/>
</dbReference>
<dbReference type="NCBIfam" id="TIGR02977">
    <property type="entry name" value="phageshock_pspA"/>
    <property type="match status" value="1"/>
</dbReference>
<dbReference type="EMBL" id="QUOU01000001">
    <property type="protein sequence ID" value="REL25500.1"/>
    <property type="molecule type" value="Genomic_DNA"/>
</dbReference>
<dbReference type="InterPro" id="IPR014319">
    <property type="entry name" value="Phageshock_PspA"/>
</dbReference>
<dbReference type="GO" id="GO:0009271">
    <property type="term" value="P:phage shock"/>
    <property type="evidence" value="ECO:0007669"/>
    <property type="project" value="TreeGrafter"/>
</dbReference>
<sequence>MGMFTRFADIINANINSMLDKAEQPEKMIRLIIQEMEETLVEVRATAAKHIAEQKSLSRQVASLERSAQSWQEKAELAISKGRDDLAKSALAEKHKLQQQLTNLAEEEAKLSEFLASVQEDGQRLQQKLAEAKRRQEALLLRQESAEVRLKVREKSEQYNIDEAINRFERYQQKIERVEAEIEAYDMTQKQDLESQFRELESDENIDQELATLKQKVRSAA</sequence>